<dbReference type="PANTHER" id="PTHR42752">
    <property type="entry name" value="IMIDAZOLONEPROPIONASE"/>
    <property type="match status" value="1"/>
</dbReference>
<feature type="binding site" evidence="7">
    <location>
        <position position="321"/>
    </location>
    <ligand>
        <name>Zn(2+)</name>
        <dbReference type="ChEBI" id="CHEBI:29105"/>
    </ligand>
</feature>
<keyword evidence="4 7" id="KW-0369">Histidine metabolism</keyword>
<comment type="catalytic activity">
    <reaction evidence="7">
        <text>4-imidazolone-5-propanoate + H2O = N-formimidoyl-L-glutamate</text>
        <dbReference type="Rhea" id="RHEA:23660"/>
        <dbReference type="ChEBI" id="CHEBI:15377"/>
        <dbReference type="ChEBI" id="CHEBI:58928"/>
        <dbReference type="ChEBI" id="CHEBI:77893"/>
        <dbReference type="EC" id="3.5.2.7"/>
    </reaction>
</comment>
<dbReference type="Gene3D" id="3.20.20.140">
    <property type="entry name" value="Metal-dependent hydrolases"/>
    <property type="match status" value="1"/>
</dbReference>
<evidence type="ECO:0000256" key="2">
    <source>
        <dbReference type="ARBA" id="ARBA00022723"/>
    </source>
</evidence>
<dbReference type="CDD" id="cd01296">
    <property type="entry name" value="Imidazolone-5PH"/>
    <property type="match status" value="1"/>
</dbReference>
<organism evidence="9 11">
    <name type="scientific">Clostridium coskatii</name>
    <dbReference type="NCBI Taxonomy" id="1705578"/>
    <lineage>
        <taxon>Bacteria</taxon>
        <taxon>Bacillati</taxon>
        <taxon>Bacillota</taxon>
        <taxon>Clostridia</taxon>
        <taxon>Eubacteriales</taxon>
        <taxon>Clostridiaceae</taxon>
        <taxon>Clostridium</taxon>
    </lineage>
</organism>
<feature type="binding site" evidence="7">
    <location>
        <position position="323"/>
    </location>
    <ligand>
        <name>N-formimidoyl-L-glutamate</name>
        <dbReference type="ChEBI" id="CHEBI:58928"/>
    </ligand>
</feature>
<feature type="binding site" evidence="7">
    <location>
        <position position="85"/>
    </location>
    <ligand>
        <name>4-imidazolone-5-propanoate</name>
        <dbReference type="ChEBI" id="CHEBI:77893"/>
    </ligand>
</feature>
<comment type="pathway">
    <text evidence="7">Amino-acid degradation; L-histidine degradation into L-glutamate; N-formimidoyl-L-glutamate from L-histidine: step 3/3.</text>
</comment>
<dbReference type="InterPro" id="IPR032466">
    <property type="entry name" value="Metal_Hydrolase"/>
</dbReference>
<evidence type="ECO:0000256" key="1">
    <source>
        <dbReference type="ARBA" id="ARBA00012864"/>
    </source>
</evidence>
<keyword evidence="5 7" id="KW-0862">Zinc</keyword>
<feature type="binding site" evidence="7">
    <location>
        <position position="148"/>
    </location>
    <ligand>
        <name>4-imidazolone-5-propanoate</name>
        <dbReference type="ChEBI" id="CHEBI:77893"/>
    </ligand>
</feature>
<keyword evidence="2 7" id="KW-0479">Metal-binding</keyword>
<evidence type="ECO:0000256" key="4">
    <source>
        <dbReference type="ARBA" id="ARBA00022808"/>
    </source>
</evidence>
<dbReference type="GO" id="GO:0005506">
    <property type="term" value="F:iron ion binding"/>
    <property type="evidence" value="ECO:0007669"/>
    <property type="project" value="UniProtKB-UniRule"/>
</dbReference>
<dbReference type="EC" id="3.5.2.7" evidence="1 7"/>
<evidence type="ECO:0000259" key="8">
    <source>
        <dbReference type="Pfam" id="PF01979"/>
    </source>
</evidence>
<keyword evidence="3 7" id="KW-0378">Hydrolase</keyword>
<feature type="binding site" evidence="7">
    <location>
        <position position="326"/>
    </location>
    <ligand>
        <name>4-imidazolone-5-propanoate</name>
        <dbReference type="ChEBI" id="CHEBI:77893"/>
    </ligand>
</feature>
<feature type="binding site" evidence="7">
    <location>
        <position position="78"/>
    </location>
    <ligand>
        <name>Zn(2+)</name>
        <dbReference type="ChEBI" id="CHEBI:29105"/>
    </ligand>
</feature>
<protein>
    <recommendedName>
        <fullName evidence="1 7">Imidazolonepropionase</fullName>
        <ecNumber evidence="1 7">3.5.2.7</ecNumber>
    </recommendedName>
    <alternativeName>
        <fullName evidence="7">Imidazolone-5-propionate hydrolase</fullName>
    </alternativeName>
</protein>
<feature type="binding site" evidence="7">
    <location>
        <position position="148"/>
    </location>
    <ligand>
        <name>N-formimidoyl-L-glutamate</name>
        <dbReference type="ChEBI" id="CHEBI:58928"/>
    </ligand>
</feature>
<evidence type="ECO:0000256" key="3">
    <source>
        <dbReference type="ARBA" id="ARBA00022801"/>
    </source>
</evidence>
<dbReference type="GO" id="GO:0050480">
    <property type="term" value="F:imidazolonepropionase activity"/>
    <property type="evidence" value="ECO:0007669"/>
    <property type="project" value="UniProtKB-UniRule"/>
</dbReference>
<feature type="domain" description="Amidohydrolase-related" evidence="8">
    <location>
        <begin position="227"/>
        <end position="409"/>
    </location>
</feature>
<dbReference type="InterPro" id="IPR005920">
    <property type="entry name" value="HutI"/>
</dbReference>
<keyword evidence="6 7" id="KW-0408">Iron</keyword>
<evidence type="ECO:0000313" key="11">
    <source>
        <dbReference type="Proteomes" id="UP000077384"/>
    </source>
</evidence>
<dbReference type="SUPFAM" id="SSF51338">
    <property type="entry name" value="Composite domain of metallo-dependent hydrolases"/>
    <property type="match status" value="1"/>
</dbReference>
<evidence type="ECO:0000313" key="10">
    <source>
        <dbReference type="EMBL" id="OBR91699.1"/>
    </source>
</evidence>
<comment type="cofactor">
    <cofactor evidence="7">
        <name>Zn(2+)</name>
        <dbReference type="ChEBI" id="CHEBI:29105"/>
    </cofactor>
    <cofactor evidence="7">
        <name>Fe(3+)</name>
        <dbReference type="ChEBI" id="CHEBI:29034"/>
    </cofactor>
    <text evidence="7">Binds 1 zinc or iron ion per subunit.</text>
</comment>
<dbReference type="Proteomes" id="UP000093694">
    <property type="component" value="Unassembled WGS sequence"/>
</dbReference>
<feature type="binding site" evidence="7">
    <location>
        <position position="246"/>
    </location>
    <ligand>
        <name>Zn(2+)</name>
        <dbReference type="ChEBI" id="CHEBI:29105"/>
    </ligand>
</feature>
<dbReference type="InterPro" id="IPR011059">
    <property type="entry name" value="Metal-dep_hydrolase_composite"/>
</dbReference>
<dbReference type="EMBL" id="LROR01000067">
    <property type="protein sequence ID" value="OBR91699.1"/>
    <property type="molecule type" value="Genomic_DNA"/>
</dbReference>
<dbReference type="FunFam" id="3.20.20.140:FF:000007">
    <property type="entry name" value="Imidazolonepropionase"/>
    <property type="match status" value="1"/>
</dbReference>
<comment type="subcellular location">
    <subcellularLocation>
        <location evidence="7">Cytoplasm</location>
    </subcellularLocation>
</comment>
<comment type="caution">
    <text evidence="9">The sequence shown here is derived from an EMBL/GenBank/DDBJ whole genome shotgun (WGS) entry which is preliminary data.</text>
</comment>
<keyword evidence="7" id="KW-0963">Cytoplasm</keyword>
<dbReference type="GO" id="GO:0008270">
    <property type="term" value="F:zinc ion binding"/>
    <property type="evidence" value="ECO:0007669"/>
    <property type="project" value="UniProtKB-UniRule"/>
</dbReference>
<evidence type="ECO:0000256" key="7">
    <source>
        <dbReference type="HAMAP-Rule" id="MF_00372"/>
    </source>
</evidence>
<dbReference type="GO" id="GO:0019556">
    <property type="term" value="P:L-histidine catabolic process to glutamate and formamide"/>
    <property type="evidence" value="ECO:0007669"/>
    <property type="project" value="UniProtKB-UniRule"/>
</dbReference>
<dbReference type="SUPFAM" id="SSF51556">
    <property type="entry name" value="Metallo-dependent hydrolases"/>
    <property type="match status" value="1"/>
</dbReference>
<dbReference type="AlphaFoldDB" id="A0A166UIX0"/>
<dbReference type="UniPathway" id="UPA00379">
    <property type="reaction ID" value="UER00551"/>
</dbReference>
<dbReference type="PANTHER" id="PTHR42752:SF1">
    <property type="entry name" value="IMIDAZOLONEPROPIONASE-RELATED"/>
    <property type="match status" value="1"/>
</dbReference>
<dbReference type="Proteomes" id="UP000077384">
    <property type="component" value="Unassembled WGS sequence"/>
</dbReference>
<dbReference type="GO" id="GO:0005737">
    <property type="term" value="C:cytoplasm"/>
    <property type="evidence" value="ECO:0007669"/>
    <property type="project" value="UniProtKB-SubCell"/>
</dbReference>
<feature type="binding site" evidence="7">
    <location>
        <position position="76"/>
    </location>
    <ligand>
        <name>Zn(2+)</name>
        <dbReference type="ChEBI" id="CHEBI:29105"/>
    </ligand>
</feature>
<proteinExistence type="inferred from homology"/>
<feature type="binding site" evidence="7">
    <location>
        <position position="76"/>
    </location>
    <ligand>
        <name>Fe(3+)</name>
        <dbReference type="ChEBI" id="CHEBI:29034"/>
    </ligand>
</feature>
<evidence type="ECO:0000256" key="5">
    <source>
        <dbReference type="ARBA" id="ARBA00022833"/>
    </source>
</evidence>
<gene>
    <name evidence="9" type="primary">hutI_1</name>
    <name evidence="7" type="synonym">hutI</name>
    <name evidence="10" type="synonym">hutI_2</name>
    <name evidence="10" type="ORF">CLCOS_33390</name>
    <name evidence="9" type="ORF">WX73_01367</name>
</gene>
<comment type="similarity">
    <text evidence="7">Belongs to the metallo-dependent hydrolases superfamily. HutI family.</text>
</comment>
<dbReference type="GO" id="GO:0019557">
    <property type="term" value="P:L-histidine catabolic process to glutamate and formate"/>
    <property type="evidence" value="ECO:0007669"/>
    <property type="project" value="UniProtKB-UniPathway"/>
</dbReference>
<feature type="binding site" evidence="7">
    <location>
        <position position="246"/>
    </location>
    <ligand>
        <name>Fe(3+)</name>
        <dbReference type="ChEBI" id="CHEBI:29034"/>
    </ligand>
</feature>
<evidence type="ECO:0000313" key="9">
    <source>
        <dbReference type="EMBL" id="OAA94958.1"/>
    </source>
</evidence>
<dbReference type="EMBL" id="LITQ01000001">
    <property type="protein sequence ID" value="OAA94958.1"/>
    <property type="molecule type" value="Genomic_DNA"/>
</dbReference>
<evidence type="ECO:0000256" key="6">
    <source>
        <dbReference type="ARBA" id="ARBA00023004"/>
    </source>
</evidence>
<dbReference type="NCBIfam" id="TIGR01224">
    <property type="entry name" value="hutI"/>
    <property type="match status" value="1"/>
</dbReference>
<reference evidence="9 11" key="1">
    <citation type="journal article" date="2015" name="Biotechnol. Bioeng.">
        <title>Genome sequence and phenotypic characterization of Caulobacter segnis.</title>
        <authorList>
            <person name="Patel S."/>
            <person name="Fletcher B."/>
            <person name="Scott D.C."/>
            <person name="Ely B."/>
        </authorList>
    </citation>
    <scope>NUCLEOTIDE SEQUENCE [LARGE SCALE GENOMIC DNA]</scope>
    <source>
        <strain evidence="9 11">PS02</strain>
    </source>
</reference>
<dbReference type="PATRIC" id="fig|1705578.3.peg.185"/>
<keyword evidence="12" id="KW-1185">Reference proteome</keyword>
<comment type="function">
    <text evidence="7">Catalyzes the hydrolytic cleavage of the carbon-nitrogen bond in imidazolone-5-propanoate to yield N-formimidoyl-L-glutamate. It is the third step in the universal histidine degradation pathway.</text>
</comment>
<feature type="binding site" evidence="7">
    <location>
        <position position="78"/>
    </location>
    <ligand>
        <name>Fe(3+)</name>
        <dbReference type="ChEBI" id="CHEBI:29034"/>
    </ligand>
</feature>
<dbReference type="Pfam" id="PF01979">
    <property type="entry name" value="Amidohydro_1"/>
    <property type="match status" value="1"/>
</dbReference>
<name>A0A166UIX0_9CLOT</name>
<sequence length="417" mass="45522">MIIKNIDCLVTCGGSYPKTREKLKDAQIIKNGYIVADNDTIVDVGSGNGYKKYLNNCDVVIDGRGKTVTPGLVDSHTHVVYAGSREFELSLKLKNVKYIDILKAGGGILSTVNSVRNTSREDIESETKKRLDLMLLHGTTTVESKSGYGLDFENEIKMLSVNKNLNEKHPISIVSTYLGAHAVPEEFKYNRNGYIDLIINSVIPYVKEHNLAEFIDCFCEKGVFSVEEARKILEAGKKAGLKAKIHADEVESISAAELAGEIKAVSAEHLVSASDEGIKSLAENKVTAVLLPTTSFYLMLNKFARARRMIEEGVIVALATDCNPGTSPTESLQSTMTFACFGLKMLPEEIINAMTINAAAAISREKEIGSIEKGKKADITVFNAKNLDYLIYHFGVNAVDAVIKAGEVVVKNGQLVY</sequence>
<dbReference type="InterPro" id="IPR006680">
    <property type="entry name" value="Amidohydro-rel"/>
</dbReference>
<accession>A0A166UIX0</accession>
<feature type="binding site" evidence="7">
    <location>
        <position position="325"/>
    </location>
    <ligand>
        <name>N-formimidoyl-L-glutamate</name>
        <dbReference type="ChEBI" id="CHEBI:58928"/>
    </ligand>
</feature>
<evidence type="ECO:0000313" key="12">
    <source>
        <dbReference type="Proteomes" id="UP000093694"/>
    </source>
</evidence>
<dbReference type="HAMAP" id="MF_00372">
    <property type="entry name" value="HutI"/>
    <property type="match status" value="1"/>
</dbReference>
<dbReference type="RefSeq" id="WP_063599871.1">
    <property type="nucleotide sequence ID" value="NZ_LITQ01000001.1"/>
</dbReference>
<feature type="binding site" evidence="7">
    <location>
        <position position="321"/>
    </location>
    <ligand>
        <name>Fe(3+)</name>
        <dbReference type="ChEBI" id="CHEBI:29034"/>
    </ligand>
</feature>
<dbReference type="Gene3D" id="2.30.40.10">
    <property type="entry name" value="Urease, subunit C, domain 1"/>
    <property type="match status" value="1"/>
</dbReference>
<feature type="binding site" evidence="7">
    <location>
        <position position="249"/>
    </location>
    <ligand>
        <name>4-imidazolone-5-propanoate</name>
        <dbReference type="ChEBI" id="CHEBI:77893"/>
    </ligand>
</feature>
<reference evidence="10 12" key="2">
    <citation type="journal article" date="2016" name="Front. Microbiol.">
        <title>Industrial Acetogenic Biocatalysts: A Comparative Metabolic and Genomic Analysis.</title>
        <authorList>
            <person name="Bengelsdorf F."/>
            <person name="Poehlein A."/>
            <person name="Sonja S."/>
            <person name="Erz C."/>
            <person name="Hummel T."/>
            <person name="Hoffmeister S."/>
            <person name="Daniel R."/>
            <person name="Durre P."/>
        </authorList>
    </citation>
    <scope>NUCLEOTIDE SEQUENCE [LARGE SCALE GENOMIC DNA]</scope>
    <source>
        <strain evidence="10 12">PTA-10522</strain>
    </source>
</reference>
<feature type="binding site" evidence="7">
    <location>
        <position position="181"/>
    </location>
    <ligand>
        <name>4-imidazolone-5-propanoate</name>
        <dbReference type="ChEBI" id="CHEBI:77893"/>
    </ligand>
</feature>